<comment type="caution">
    <text evidence="1">The sequence shown here is derived from an EMBL/GenBank/DDBJ whole genome shotgun (WGS) entry which is preliminary data.</text>
</comment>
<protein>
    <submittedName>
        <fullName evidence="1">Uncharacterized protein</fullName>
    </submittedName>
</protein>
<name>A0AAD6V3X5_9AGAR</name>
<dbReference type="AlphaFoldDB" id="A0AAD6V3X5"/>
<dbReference type="Proteomes" id="UP001219525">
    <property type="component" value="Unassembled WGS sequence"/>
</dbReference>
<organism evidence="1 2">
    <name type="scientific">Mycena pura</name>
    <dbReference type="NCBI Taxonomy" id="153505"/>
    <lineage>
        <taxon>Eukaryota</taxon>
        <taxon>Fungi</taxon>
        <taxon>Dikarya</taxon>
        <taxon>Basidiomycota</taxon>
        <taxon>Agaricomycotina</taxon>
        <taxon>Agaricomycetes</taxon>
        <taxon>Agaricomycetidae</taxon>
        <taxon>Agaricales</taxon>
        <taxon>Marasmiineae</taxon>
        <taxon>Mycenaceae</taxon>
        <taxon>Mycena</taxon>
    </lineage>
</organism>
<proteinExistence type="predicted"/>
<evidence type="ECO:0000313" key="2">
    <source>
        <dbReference type="Proteomes" id="UP001219525"/>
    </source>
</evidence>
<accession>A0AAD6V3X5</accession>
<sequence>MPHFSQEITERILDSVWNEHGSFVLLRCSLVSRAWLPRTRHHLFSTITLNLMGFENSLERLKLRLAQLIDPDAYTFTPFVQRLELYFKHMPRGWEEPFFAFIRVLPKYTSLVAIKIGRWRSSELRKEFRLHPLLDMFAHIPKLSDLILGRGDFDSAADFLRILNACPTLTALTIHEFYWPNAPSTSLDSPLSTAYPRAGAIHALRLEGDKIAYVLDSFLAAGVPPACTTVELKNIHADAVPVIGRFLACLGDNLRFLGIGFEETYISLFDESNIGHPDAVARASTHLEFRSFLSANRDHTTVLFVDHVDLRKNTCLEGFRLYNIVYCYSHDVTPAEALPNIPHILRSLSSPSLVHVSLTCEPFQLDEVPLVPWEEIDDILATKTPRQFTLFVLPLLAYSHSEDSRDVAVGKMHTAIRERLPRLDALGMLELPPRRLYDRIPRCTFHNSWHWGEDHDF</sequence>
<reference evidence="1" key="1">
    <citation type="submission" date="2023-03" db="EMBL/GenBank/DDBJ databases">
        <title>Massive genome expansion in bonnet fungi (Mycena s.s.) driven by repeated elements and novel gene families across ecological guilds.</title>
        <authorList>
            <consortium name="Lawrence Berkeley National Laboratory"/>
            <person name="Harder C.B."/>
            <person name="Miyauchi S."/>
            <person name="Viragh M."/>
            <person name="Kuo A."/>
            <person name="Thoen E."/>
            <person name="Andreopoulos B."/>
            <person name="Lu D."/>
            <person name="Skrede I."/>
            <person name="Drula E."/>
            <person name="Henrissat B."/>
            <person name="Morin E."/>
            <person name="Kohler A."/>
            <person name="Barry K."/>
            <person name="LaButti K."/>
            <person name="Morin E."/>
            <person name="Salamov A."/>
            <person name="Lipzen A."/>
            <person name="Mereny Z."/>
            <person name="Hegedus B."/>
            <person name="Baldrian P."/>
            <person name="Stursova M."/>
            <person name="Weitz H."/>
            <person name="Taylor A."/>
            <person name="Grigoriev I.V."/>
            <person name="Nagy L.G."/>
            <person name="Martin F."/>
            <person name="Kauserud H."/>
        </authorList>
    </citation>
    <scope>NUCLEOTIDE SEQUENCE</scope>
    <source>
        <strain evidence="1">9144</strain>
    </source>
</reference>
<gene>
    <name evidence="1" type="ORF">GGX14DRAFT_660576</name>
</gene>
<dbReference type="EMBL" id="JARJCW010000064">
    <property type="protein sequence ID" value="KAJ7200116.1"/>
    <property type="molecule type" value="Genomic_DNA"/>
</dbReference>
<keyword evidence="2" id="KW-1185">Reference proteome</keyword>
<evidence type="ECO:0000313" key="1">
    <source>
        <dbReference type="EMBL" id="KAJ7200116.1"/>
    </source>
</evidence>